<gene>
    <name evidence="1" type="ORF">CSB45_00675</name>
</gene>
<evidence type="ECO:0000313" key="2">
    <source>
        <dbReference type="Proteomes" id="UP000229740"/>
    </source>
</evidence>
<protein>
    <submittedName>
        <fullName evidence="1">Uncharacterized protein</fullName>
    </submittedName>
</protein>
<dbReference type="AlphaFoldDB" id="A0A2G6EDI0"/>
<comment type="caution">
    <text evidence="1">The sequence shown here is derived from an EMBL/GenBank/DDBJ whole genome shotgun (WGS) entry which is preliminary data.</text>
</comment>
<accession>A0A2G6EDI0</accession>
<dbReference type="EMBL" id="PDPS01000010">
    <property type="protein sequence ID" value="PID60037.1"/>
    <property type="molecule type" value="Genomic_DNA"/>
</dbReference>
<evidence type="ECO:0000313" key="1">
    <source>
        <dbReference type="EMBL" id="PID60037.1"/>
    </source>
</evidence>
<name>A0A2G6EDI0_9BACT</name>
<sequence length="69" mass="7735">MHHDSGLHQHLRELLRLSSGTHNGGTKKKLTGLAKRCFVGKIYETPLYDGRETMQDDRGKIGRTDVCGL</sequence>
<proteinExistence type="predicted"/>
<dbReference type="Proteomes" id="UP000229740">
    <property type="component" value="Unassembled WGS sequence"/>
</dbReference>
<organism evidence="1 2">
    <name type="scientific">candidate division KSB3 bacterium</name>
    <dbReference type="NCBI Taxonomy" id="2044937"/>
    <lineage>
        <taxon>Bacteria</taxon>
        <taxon>candidate division KSB3</taxon>
    </lineage>
</organism>
<reference evidence="1 2" key="1">
    <citation type="submission" date="2017-10" db="EMBL/GenBank/DDBJ databases">
        <title>Novel microbial diversity and functional potential in the marine mammal oral microbiome.</title>
        <authorList>
            <person name="Dudek N.K."/>
            <person name="Sun C.L."/>
            <person name="Burstein D."/>
            <person name="Kantor R.S."/>
            <person name="Aliaga Goltsman D.S."/>
            <person name="Bik E.M."/>
            <person name="Thomas B.C."/>
            <person name="Banfield J.F."/>
            <person name="Relman D.A."/>
        </authorList>
    </citation>
    <scope>NUCLEOTIDE SEQUENCE [LARGE SCALE GENOMIC DNA]</scope>
    <source>
        <strain evidence="1">DOLZORAL124_49_17</strain>
    </source>
</reference>